<dbReference type="InterPro" id="IPR007627">
    <property type="entry name" value="RNA_pol_sigma70_r2"/>
</dbReference>
<evidence type="ECO:0000256" key="1">
    <source>
        <dbReference type="ARBA" id="ARBA00023015"/>
    </source>
</evidence>
<comment type="function">
    <text evidence="5">Sigma factors are initiation factors that promote the attachment of RNA polymerase to specific initiation sites and are then released. This sigma factor is the primary sigma factor during exponential growth.</text>
</comment>
<dbReference type="Gene3D" id="1.10.10.10">
    <property type="entry name" value="Winged helix-like DNA-binding domain superfamily/Winged helix DNA-binding domain"/>
    <property type="match status" value="2"/>
</dbReference>
<reference evidence="10" key="1">
    <citation type="journal article" date="2019" name="Int. J. Syst. Evol. Microbiol.">
        <title>The Global Catalogue of Microorganisms (GCM) 10K type strain sequencing project: providing services to taxonomists for standard genome sequencing and annotation.</title>
        <authorList>
            <consortium name="The Broad Institute Genomics Platform"/>
            <consortium name="The Broad Institute Genome Sequencing Center for Infectious Disease"/>
            <person name="Wu L."/>
            <person name="Ma J."/>
        </authorList>
    </citation>
    <scope>NUCLEOTIDE SEQUENCE [LARGE SCALE GENOMIC DNA]</scope>
    <source>
        <strain evidence="10">KCTC 19466</strain>
    </source>
</reference>
<dbReference type="Pfam" id="PF04545">
    <property type="entry name" value="Sigma70_r4"/>
    <property type="match status" value="1"/>
</dbReference>
<feature type="domain" description="RNA polymerase sigma-70" evidence="8">
    <location>
        <begin position="387"/>
        <end position="413"/>
    </location>
</feature>
<evidence type="ECO:0000313" key="9">
    <source>
        <dbReference type="EMBL" id="GHD01109.1"/>
    </source>
</evidence>
<dbReference type="SUPFAM" id="SSF88659">
    <property type="entry name" value="Sigma3 and sigma4 domains of RNA polymerase sigma factors"/>
    <property type="match status" value="2"/>
</dbReference>
<dbReference type="HAMAP" id="MF_00963">
    <property type="entry name" value="Sigma70_RpoD_SigA"/>
    <property type="match status" value="1"/>
</dbReference>
<dbReference type="InterPro" id="IPR007630">
    <property type="entry name" value="RNA_pol_sigma70_r4"/>
</dbReference>
<dbReference type="PROSITE" id="PS00716">
    <property type="entry name" value="SIGMA70_2"/>
    <property type="match status" value="1"/>
</dbReference>
<keyword evidence="1 5" id="KW-0805">Transcription regulation</keyword>
<keyword evidence="2 5" id="KW-0731">Sigma factor</keyword>
<dbReference type="Pfam" id="PF00140">
    <property type="entry name" value="Sigma70_r1_2"/>
    <property type="match status" value="1"/>
</dbReference>
<dbReference type="InterPro" id="IPR013325">
    <property type="entry name" value="RNA_pol_sigma_r2"/>
</dbReference>
<comment type="subcellular location">
    <subcellularLocation>
        <location evidence="5">Cytoplasm</location>
    </subcellularLocation>
</comment>
<comment type="subunit">
    <text evidence="5">Interacts transiently with the RNA polymerase catalytic core.</text>
</comment>
<dbReference type="Gene3D" id="1.10.601.10">
    <property type="entry name" value="RNA Polymerase Primary Sigma Factor"/>
    <property type="match status" value="2"/>
</dbReference>
<gene>
    <name evidence="9" type="primary">hrdB</name>
    <name evidence="5" type="synonym">sigA</name>
    <name evidence="9" type="ORF">GCM10008096_04860</name>
</gene>
<dbReference type="SUPFAM" id="SSF88946">
    <property type="entry name" value="Sigma2 domain of RNA polymerase sigma factors"/>
    <property type="match status" value="1"/>
</dbReference>
<evidence type="ECO:0000256" key="6">
    <source>
        <dbReference type="SAM" id="MobiDB-lite"/>
    </source>
</evidence>
<dbReference type="NCBIfam" id="TIGR02393">
    <property type="entry name" value="RpoD_Cterm"/>
    <property type="match status" value="1"/>
</dbReference>
<keyword evidence="4 5" id="KW-0804">Transcription</keyword>
<evidence type="ECO:0000256" key="3">
    <source>
        <dbReference type="ARBA" id="ARBA00023125"/>
    </source>
</evidence>
<dbReference type="EMBL" id="BMXK01000002">
    <property type="protein sequence ID" value="GHD01109.1"/>
    <property type="molecule type" value="Genomic_DNA"/>
</dbReference>
<dbReference type="InterPro" id="IPR009042">
    <property type="entry name" value="RNA_pol_sigma70_r1_2"/>
</dbReference>
<evidence type="ECO:0000256" key="4">
    <source>
        <dbReference type="ARBA" id="ARBA00023163"/>
    </source>
</evidence>
<feature type="region of interest" description="Sigma-70 factor domain-4" evidence="5">
    <location>
        <begin position="362"/>
        <end position="415"/>
    </location>
</feature>
<organism evidence="9 10">
    <name type="scientific">Zhihengliuella salsuginis</name>
    <dbReference type="NCBI Taxonomy" id="578222"/>
    <lineage>
        <taxon>Bacteria</taxon>
        <taxon>Bacillati</taxon>
        <taxon>Actinomycetota</taxon>
        <taxon>Actinomycetes</taxon>
        <taxon>Micrococcales</taxon>
        <taxon>Micrococcaceae</taxon>
        <taxon>Zhihengliuella</taxon>
    </lineage>
</organism>
<feature type="region of interest" description="Sigma-70 factor domain-3" evidence="5">
    <location>
        <begin position="273"/>
        <end position="349"/>
    </location>
</feature>
<dbReference type="RefSeq" id="WP_189348534.1">
    <property type="nucleotide sequence ID" value="NZ_BMXK01000002.1"/>
</dbReference>
<feature type="DNA-binding region" description="H-T-H motif" evidence="5">
    <location>
        <begin position="388"/>
        <end position="407"/>
    </location>
</feature>
<dbReference type="PANTHER" id="PTHR30603">
    <property type="entry name" value="RNA POLYMERASE SIGMA FACTOR RPO"/>
    <property type="match status" value="1"/>
</dbReference>
<evidence type="ECO:0000313" key="10">
    <source>
        <dbReference type="Proteomes" id="UP000642819"/>
    </source>
</evidence>
<accession>A0ABQ3GC00</accession>
<dbReference type="Proteomes" id="UP000642819">
    <property type="component" value="Unassembled WGS sequence"/>
</dbReference>
<dbReference type="InterPro" id="IPR014284">
    <property type="entry name" value="RNA_pol_sigma-70_dom"/>
</dbReference>
<dbReference type="NCBIfam" id="NF004561">
    <property type="entry name" value="PRK05901.1-3"/>
    <property type="match status" value="1"/>
</dbReference>
<evidence type="ECO:0000256" key="2">
    <source>
        <dbReference type="ARBA" id="ARBA00023082"/>
    </source>
</evidence>
<comment type="similarity">
    <text evidence="5">Belongs to the sigma-70 factor family. RpoD/SigA subfamily.</text>
</comment>
<feature type="compositionally biased region" description="Low complexity" evidence="6">
    <location>
        <begin position="65"/>
        <end position="78"/>
    </location>
</feature>
<evidence type="ECO:0000259" key="8">
    <source>
        <dbReference type="PROSITE" id="PS00716"/>
    </source>
</evidence>
<dbReference type="Pfam" id="PF04539">
    <property type="entry name" value="Sigma70_r3"/>
    <property type="match status" value="1"/>
</dbReference>
<evidence type="ECO:0000256" key="5">
    <source>
        <dbReference type="HAMAP-Rule" id="MF_00963"/>
    </source>
</evidence>
<dbReference type="InterPro" id="IPR013324">
    <property type="entry name" value="RNA_pol_sigma_r3/r4-like"/>
</dbReference>
<dbReference type="InterPro" id="IPR036388">
    <property type="entry name" value="WH-like_DNA-bd_sf"/>
</dbReference>
<evidence type="ECO:0000259" key="7">
    <source>
        <dbReference type="PROSITE" id="PS00715"/>
    </source>
</evidence>
<dbReference type="InterPro" id="IPR028630">
    <property type="entry name" value="Sigma70_RpoD"/>
</dbReference>
<keyword evidence="3 5" id="KW-0238">DNA-binding</keyword>
<dbReference type="CDD" id="cd06171">
    <property type="entry name" value="Sigma70_r4"/>
    <property type="match status" value="1"/>
</dbReference>
<protein>
    <recommendedName>
        <fullName evidence="5">RNA polymerase sigma factor SigA</fullName>
    </recommendedName>
</protein>
<dbReference type="InterPro" id="IPR007624">
    <property type="entry name" value="RNA_pol_sigma70_r3"/>
</dbReference>
<comment type="caution">
    <text evidence="9">The sequence shown here is derived from an EMBL/GenBank/DDBJ whole genome shotgun (WGS) entry which is preliminary data.</text>
</comment>
<keyword evidence="5" id="KW-0963">Cytoplasm</keyword>
<proteinExistence type="inferred from homology"/>
<name>A0ABQ3GC00_9MICC</name>
<feature type="domain" description="RNA polymerase sigma-70" evidence="7">
    <location>
        <begin position="218"/>
        <end position="231"/>
    </location>
</feature>
<sequence>MPATETSSQDARSRDQQSAPAVESDAPQEEELTPQQKAARTRARKKASAETSGTAPKRATRAKKPAAAPIEEPAPQAEGDAEADGQKPAADAKGKDGKPEEESRGFVLTTDEDDAPQQQVLVAGATADPVKDYLKQIGKVALLNAEQEVDLALRIEGGLFASHKLAQGGEKMDKRLRWDLEQVVHDGKIAKNHLLEANLRLVVSLAKRYTGRGMLFLDLIQEGNLGLIRAVEKFDYTKGFKFSTYATWWIRQAITRAMADQARTIRIPVHMVEVINKLARVQRQMLQDLGREPTPEELAKELDMTPEKVVEVQKYGREPISLHTPLGEDGDSEFGDLIEDSEAVVPADAVSFTLLQEQLHSVLDTLSEREAGVVAMRFGLTDGQPKTLDEIGKVYGVTRERIRQIESKTMSKLRHPSRSQVLRDYLD</sequence>
<dbReference type="PRINTS" id="PR00046">
    <property type="entry name" value="SIGMA70FCT"/>
</dbReference>
<feature type="region of interest" description="Disordered" evidence="6">
    <location>
        <begin position="1"/>
        <end position="114"/>
    </location>
</feature>
<feature type="region of interest" description="Sigma-70 factor domain-2" evidence="5">
    <location>
        <begin position="194"/>
        <end position="264"/>
    </location>
</feature>
<feature type="compositionally biased region" description="Basic and acidic residues" evidence="6">
    <location>
        <begin position="90"/>
        <end position="104"/>
    </location>
</feature>
<dbReference type="InterPro" id="IPR000943">
    <property type="entry name" value="RNA_pol_sigma70"/>
</dbReference>
<feature type="short sequence motif" description="Interaction with polymerase core subunit RpoC" evidence="5">
    <location>
        <begin position="218"/>
        <end position="221"/>
    </location>
</feature>
<dbReference type="InterPro" id="IPR012760">
    <property type="entry name" value="RNA_pol_sigma_RpoD_C"/>
</dbReference>
<dbReference type="Pfam" id="PF04542">
    <property type="entry name" value="Sigma70_r2"/>
    <property type="match status" value="1"/>
</dbReference>
<dbReference type="NCBIfam" id="TIGR02937">
    <property type="entry name" value="sigma70-ECF"/>
    <property type="match status" value="1"/>
</dbReference>
<dbReference type="PANTHER" id="PTHR30603:SF59">
    <property type="entry name" value="RNA POLYMERASE PRINCIPAL SIGMA FACTOR HRDA"/>
    <property type="match status" value="1"/>
</dbReference>
<dbReference type="PROSITE" id="PS00715">
    <property type="entry name" value="SIGMA70_1"/>
    <property type="match status" value="1"/>
</dbReference>
<keyword evidence="10" id="KW-1185">Reference proteome</keyword>
<dbReference type="InterPro" id="IPR050239">
    <property type="entry name" value="Sigma-70_RNA_pol_init_factors"/>
</dbReference>